<dbReference type="SUPFAM" id="SSF103256">
    <property type="entry name" value="Hypothetical protein TM0160"/>
    <property type="match status" value="1"/>
</dbReference>
<evidence type="ECO:0000313" key="4">
    <source>
        <dbReference type="Proteomes" id="UP000515743"/>
    </source>
</evidence>
<feature type="region of interest" description="Disordered" evidence="1">
    <location>
        <begin position="181"/>
        <end position="205"/>
    </location>
</feature>
<dbReference type="GO" id="GO:0004518">
    <property type="term" value="F:nuclease activity"/>
    <property type="evidence" value="ECO:0007669"/>
    <property type="project" value="InterPro"/>
</dbReference>
<dbReference type="KEGG" id="cik:H0194_00170"/>
<keyword evidence="4" id="KW-1185">Reference proteome</keyword>
<evidence type="ECO:0000256" key="1">
    <source>
        <dbReference type="SAM" id="MobiDB-lite"/>
    </source>
</evidence>
<dbReference type="PROSITE" id="PS51658">
    <property type="entry name" value="BFN"/>
    <property type="match status" value="1"/>
</dbReference>
<dbReference type="Gene3D" id="3.10.690.10">
    <property type="entry name" value="Bifunctional nuclease domain"/>
    <property type="match status" value="1"/>
</dbReference>
<name>A0A7G7CPL9_9CORY</name>
<sequence>MASVTLWGVHDVGPESFPCALLRIDSSQHFLVAWLGWEAAEALSRHANGLSTSRPDTHEILCEALELAGGVESVEIVAQHEGVFMADVLTRQGTVLDCRLSDALVIAELTDTPVTVADDVLSAAVFISPDSMHEYFGVEGPEADEGEQTVSLDADARAKDVEFAQFMNSLGVSEADFFPGTHEVVDGSETGVDDADVTRDEDGEK</sequence>
<evidence type="ECO:0000313" key="3">
    <source>
        <dbReference type="EMBL" id="QNE89535.1"/>
    </source>
</evidence>
<accession>A0A7G7CPL9</accession>
<dbReference type="RefSeq" id="WP_185175909.1">
    <property type="nucleotide sequence ID" value="NZ_CP059404.1"/>
</dbReference>
<protein>
    <submittedName>
        <fullName evidence="3">Bifunctional nuclease family protein</fullName>
    </submittedName>
</protein>
<dbReference type="InterPro" id="IPR003729">
    <property type="entry name" value="Bi_nuclease_dom"/>
</dbReference>
<proteinExistence type="predicted"/>
<evidence type="ECO:0000259" key="2">
    <source>
        <dbReference type="PROSITE" id="PS51658"/>
    </source>
</evidence>
<feature type="compositionally biased region" description="Basic and acidic residues" evidence="1">
    <location>
        <begin position="196"/>
        <end position="205"/>
    </location>
</feature>
<dbReference type="InterPro" id="IPR036104">
    <property type="entry name" value="BFN_sf"/>
</dbReference>
<dbReference type="EMBL" id="CP059404">
    <property type="protein sequence ID" value="QNE89535.1"/>
    <property type="molecule type" value="Genomic_DNA"/>
</dbReference>
<feature type="domain" description="BFN" evidence="2">
    <location>
        <begin position="1"/>
        <end position="128"/>
    </location>
</feature>
<dbReference type="Proteomes" id="UP000515743">
    <property type="component" value="Chromosome"/>
</dbReference>
<dbReference type="AlphaFoldDB" id="A0A7G7CPL9"/>
<gene>
    <name evidence="3" type="ORF">H0194_00170</name>
</gene>
<dbReference type="Pfam" id="PF02577">
    <property type="entry name" value="BFN_dom"/>
    <property type="match status" value="1"/>
</dbReference>
<organism evidence="3 4">
    <name type="scientific">Corynebacterium incognita</name>
    <dbReference type="NCBI Taxonomy" id="2754725"/>
    <lineage>
        <taxon>Bacteria</taxon>
        <taxon>Bacillati</taxon>
        <taxon>Actinomycetota</taxon>
        <taxon>Actinomycetes</taxon>
        <taxon>Mycobacteriales</taxon>
        <taxon>Corynebacteriaceae</taxon>
        <taxon>Corynebacterium</taxon>
    </lineage>
</organism>
<reference evidence="3 4" key="1">
    <citation type="submission" date="2020-07" db="EMBL/GenBank/DDBJ databases">
        <title>Complete genome and description of Corynebacterium incognita strain Marseille-Q3630 sp. nov.</title>
        <authorList>
            <person name="Boxberger M."/>
        </authorList>
    </citation>
    <scope>NUCLEOTIDE SEQUENCE [LARGE SCALE GENOMIC DNA]</scope>
    <source>
        <strain evidence="3 4">Marseille-Q3630</strain>
    </source>
</reference>